<evidence type="ECO:0000259" key="1">
    <source>
        <dbReference type="PROSITE" id="PS50995"/>
    </source>
</evidence>
<dbReference type="InterPro" id="IPR039422">
    <property type="entry name" value="MarR/SlyA-like"/>
</dbReference>
<evidence type="ECO:0000313" key="2">
    <source>
        <dbReference type="EMBL" id="MFM0008246.1"/>
    </source>
</evidence>
<comment type="caution">
    <text evidence="2">The sequence shown here is derived from an EMBL/GenBank/DDBJ whole genome shotgun (WGS) entry which is preliminary data.</text>
</comment>
<dbReference type="EMBL" id="JAQQEZ010000089">
    <property type="protein sequence ID" value="MFM0008246.1"/>
    <property type="molecule type" value="Genomic_DNA"/>
</dbReference>
<dbReference type="PANTHER" id="PTHR33164">
    <property type="entry name" value="TRANSCRIPTIONAL REGULATOR, MARR FAMILY"/>
    <property type="match status" value="1"/>
</dbReference>
<protein>
    <submittedName>
        <fullName evidence="2">MarR family winged helix-turn-helix transcriptional regulator</fullName>
    </submittedName>
</protein>
<name>A0ABW9B7Q7_9BURK</name>
<sequence length="161" mass="18019">MQFKQLPAYRVRRVAESILDMAEELFTRHLDIRVLDWRVLVKLAEAPGSIPTEIGRDILMTPVQTGRSLLRLRELNLVVAVPDPADGRATRYTLTKPGHSAYQAGMKIVLEVQAFAMRDLSPVETVALNGLLDRLMASTAYTPEDVDRLSRVLFGDTRDSA</sequence>
<proteinExistence type="predicted"/>
<evidence type="ECO:0000313" key="3">
    <source>
        <dbReference type="Proteomes" id="UP001629230"/>
    </source>
</evidence>
<dbReference type="SMART" id="SM00347">
    <property type="entry name" value="HTH_MARR"/>
    <property type="match status" value="1"/>
</dbReference>
<keyword evidence="3" id="KW-1185">Reference proteome</keyword>
<dbReference type="PANTHER" id="PTHR33164:SF43">
    <property type="entry name" value="HTH-TYPE TRANSCRIPTIONAL REPRESSOR YETL"/>
    <property type="match status" value="1"/>
</dbReference>
<feature type="domain" description="HTH marR-type" evidence="1">
    <location>
        <begin position="1"/>
        <end position="137"/>
    </location>
</feature>
<dbReference type="RefSeq" id="WP_408183213.1">
    <property type="nucleotide sequence ID" value="NZ_JAQQEZ010000089.1"/>
</dbReference>
<dbReference type="Gene3D" id="1.10.10.10">
    <property type="entry name" value="Winged helix-like DNA-binding domain superfamily/Winged helix DNA-binding domain"/>
    <property type="match status" value="1"/>
</dbReference>
<dbReference type="InterPro" id="IPR036390">
    <property type="entry name" value="WH_DNA-bd_sf"/>
</dbReference>
<dbReference type="InterPro" id="IPR000835">
    <property type="entry name" value="HTH_MarR-typ"/>
</dbReference>
<gene>
    <name evidence="2" type="ORF">PQR57_46010</name>
</gene>
<dbReference type="PROSITE" id="PS50995">
    <property type="entry name" value="HTH_MARR_2"/>
    <property type="match status" value="1"/>
</dbReference>
<reference evidence="2 3" key="1">
    <citation type="journal article" date="2024" name="Chem. Sci.">
        <title>Discovery of megapolipeptins by genome mining of a Burkholderiales bacteria collection.</title>
        <authorList>
            <person name="Paulo B.S."/>
            <person name="Recchia M.J.J."/>
            <person name="Lee S."/>
            <person name="Fergusson C.H."/>
            <person name="Romanowski S.B."/>
            <person name="Hernandez A."/>
            <person name="Krull N."/>
            <person name="Liu D.Y."/>
            <person name="Cavanagh H."/>
            <person name="Bos A."/>
            <person name="Gray C.A."/>
            <person name="Murphy B.T."/>
            <person name="Linington R.G."/>
            <person name="Eustaquio A.S."/>
        </authorList>
    </citation>
    <scope>NUCLEOTIDE SEQUENCE [LARGE SCALE GENOMIC DNA]</scope>
    <source>
        <strain evidence="2 3">RL17-350-BIC-A</strain>
    </source>
</reference>
<dbReference type="SUPFAM" id="SSF46785">
    <property type="entry name" value="Winged helix' DNA-binding domain"/>
    <property type="match status" value="1"/>
</dbReference>
<organism evidence="2 3">
    <name type="scientific">Paraburkholderia dipogonis</name>
    <dbReference type="NCBI Taxonomy" id="1211383"/>
    <lineage>
        <taxon>Bacteria</taxon>
        <taxon>Pseudomonadati</taxon>
        <taxon>Pseudomonadota</taxon>
        <taxon>Betaproteobacteria</taxon>
        <taxon>Burkholderiales</taxon>
        <taxon>Burkholderiaceae</taxon>
        <taxon>Paraburkholderia</taxon>
    </lineage>
</organism>
<dbReference type="Proteomes" id="UP001629230">
    <property type="component" value="Unassembled WGS sequence"/>
</dbReference>
<dbReference type="InterPro" id="IPR036388">
    <property type="entry name" value="WH-like_DNA-bd_sf"/>
</dbReference>
<accession>A0ABW9B7Q7</accession>